<accession>E6UKZ0</accession>
<keyword evidence="1" id="KW-0614">Plasmid</keyword>
<proteinExistence type="predicted"/>
<evidence type="ECO:0000313" key="1">
    <source>
        <dbReference type="EMBL" id="ADU24336.1"/>
    </source>
</evidence>
<evidence type="ECO:0000313" key="2">
    <source>
        <dbReference type="Proteomes" id="UP000006919"/>
    </source>
</evidence>
<dbReference type="Proteomes" id="UP000006919">
    <property type="component" value="Plasmid pRUMAL02"/>
</dbReference>
<geneLocation type="plasmid" evidence="1 2">
    <name>pRUMAL02</name>
</geneLocation>
<dbReference type="RefSeq" id="WP_013483876.1">
    <property type="nucleotide sequence ID" value="NC_014825.1"/>
</dbReference>
<name>E6UKZ0_RUMA7</name>
<organism evidence="1 2">
    <name type="scientific">Ruminococcus albus (strain ATCC 27210 / DSM 20455 / JCM 14654 / NCDO 2250 / 7)</name>
    <dbReference type="NCBI Taxonomy" id="697329"/>
    <lineage>
        <taxon>Bacteria</taxon>
        <taxon>Bacillati</taxon>
        <taxon>Bacillota</taxon>
        <taxon>Clostridia</taxon>
        <taxon>Eubacteriales</taxon>
        <taxon>Oscillospiraceae</taxon>
        <taxon>Ruminococcus</taxon>
    </lineage>
</organism>
<dbReference type="AlphaFoldDB" id="E6UKZ0"/>
<dbReference type="KEGG" id="ral:Rumal_3913"/>
<protein>
    <submittedName>
        <fullName evidence="1">Uncharacterized protein</fullName>
    </submittedName>
</protein>
<reference evidence="2" key="1">
    <citation type="journal article" date="2011" name="J. Bacteriol.">
        <title>Complete genome of the cellulolytic ruminal bacterium Ruminococcus albus 7.</title>
        <authorList>
            <person name="Suen G."/>
            <person name="Stevenson D.M."/>
            <person name="Bruce D.C."/>
            <person name="Chertkov O."/>
            <person name="Copeland A."/>
            <person name="Cheng J.F."/>
            <person name="Detter C."/>
            <person name="Detter J.C."/>
            <person name="Goodwin L.A."/>
            <person name="Han C.S."/>
            <person name="Hauser L.J."/>
            <person name="Ivanova N.N."/>
            <person name="Kyrpides N.C."/>
            <person name="Land M.L."/>
            <person name="Lapidus A."/>
            <person name="Lucas S."/>
            <person name="Ovchinnikova G."/>
            <person name="Pitluck S."/>
            <person name="Tapia R."/>
            <person name="Woyke T."/>
            <person name="Boyum J."/>
            <person name="Mead D."/>
            <person name="Weimer P.J."/>
        </authorList>
    </citation>
    <scope>NUCLEOTIDE SEQUENCE [LARGE SCALE GENOMIC DNA]</scope>
    <source>
        <strain evidence="2">ATCC 27210 / DSM 20455 / JCM 14654 / NCDO 2250 / 7</strain>
        <plasmid evidence="2">pRUMAL02</plasmid>
    </source>
</reference>
<dbReference type="HOGENOM" id="CLU_653609_0_0_9"/>
<sequence>MSREVEVTGIKMTATVPEDLQISLGRLADVDTPNSAEVDENGVSLGASTGVLYSASAGAADNGGASAPEKSWDWSNSADISAYYQFGRLIPASSYDGREIFFTPDANGVGKTVKGNASYYQATDKLTPVADAGTGTTYKTTLHAKTSTADNWNVVGTGAYAQADTWNKTKDDGYYVDIPIWLRTSSNEAINLSVDGYVLPGSLNTGEGASNKETDLELYRAIRVAILDGETVSENASTGAVACTAGDAAVANTNNIIPLKDAWDTSANVTDGTFSAITGVANPWANTLTSVVDSANLATTGRTLPSALTAANQPKYAKGAEGQMYAGVSAAATTATDPDGDGVVDTYAGTYTDYTCITPTSAASAWSNVATVAGSTTNGQYGAAKKLIIRVWLDGEDFECWNDNAGQDWAIALKFAKIES</sequence>
<dbReference type="EMBL" id="CP002405">
    <property type="protein sequence ID" value="ADU24336.1"/>
    <property type="molecule type" value="Genomic_DNA"/>
</dbReference>
<gene>
    <name evidence="1" type="ordered locus">Rumal_3913</name>
</gene>